<gene>
    <name evidence="2" type="ORF">OCS_01084</name>
</gene>
<dbReference type="Pfam" id="PF08501">
    <property type="entry name" value="Shikimate_dh_N"/>
    <property type="match status" value="1"/>
</dbReference>
<dbReference type="PANTHER" id="PTHR21089:SF1">
    <property type="entry name" value="BIFUNCTIONAL 3-DEHYDROQUINATE DEHYDRATASE_SHIKIMATE DEHYDROGENASE, CHLOROPLASTIC"/>
    <property type="match status" value="1"/>
</dbReference>
<dbReference type="EMBL" id="KE652226">
    <property type="protein sequence ID" value="EQL03216.1"/>
    <property type="molecule type" value="Genomic_DNA"/>
</dbReference>
<dbReference type="AlphaFoldDB" id="T5ALD1"/>
<accession>T5ALD1</accession>
<dbReference type="eggNOG" id="KOG0692">
    <property type="taxonomic scope" value="Eukaryota"/>
</dbReference>
<sequence>MEASGYDVGDADTLDRHGYLFGEKLGPSLSPLLHQEVYRHLGLRWGQVCLDSSDMGLFLKLAQHPNFYGASITMPNKVAIMSHLDDLTDECRAVGACNTVFVRESNGRRLLCGANTDVVGVRDALGFNVADPATAYHNRPALVVGGGGAARGAVYALRRWMEVTDIYVVNRDADEAEALMSHCKTCGYGQGLSHVTTEDEAEGLEGPGAIVACVPDAVPRTEMEMRTRRMVDVLLGKAAGRGVMLEMCYNPTPFTALGALAEQHGCQVVLGTEAMIWQGLEQDRYWTGLKVGEPAVEGVKALIAAKVAQPCLEG</sequence>
<evidence type="ECO:0000259" key="1">
    <source>
        <dbReference type="Pfam" id="PF08501"/>
    </source>
</evidence>
<dbReference type="GO" id="GO:0019632">
    <property type="term" value="P:shikimate metabolic process"/>
    <property type="evidence" value="ECO:0007669"/>
    <property type="project" value="TreeGrafter"/>
</dbReference>
<evidence type="ECO:0000313" key="3">
    <source>
        <dbReference type="Proteomes" id="UP000019374"/>
    </source>
</evidence>
<proteinExistence type="predicted"/>
<dbReference type="InterPro" id="IPR013708">
    <property type="entry name" value="Shikimate_DH-bd_N"/>
</dbReference>
<dbReference type="GO" id="GO:0009423">
    <property type="term" value="P:chorismate biosynthetic process"/>
    <property type="evidence" value="ECO:0007669"/>
    <property type="project" value="TreeGrafter"/>
</dbReference>
<dbReference type="InterPro" id="IPR046346">
    <property type="entry name" value="Aminoacid_DH-like_N_sf"/>
</dbReference>
<dbReference type="InterPro" id="IPR022893">
    <property type="entry name" value="Shikimate_DH_fam"/>
</dbReference>
<dbReference type="OrthoDB" id="204377at2759"/>
<dbReference type="Proteomes" id="UP000019374">
    <property type="component" value="Unassembled WGS sequence"/>
</dbReference>
<dbReference type="GO" id="GO:0004764">
    <property type="term" value="F:shikimate 3-dehydrogenase (NADP+) activity"/>
    <property type="evidence" value="ECO:0007669"/>
    <property type="project" value="InterPro"/>
</dbReference>
<dbReference type="Gene3D" id="3.40.50.720">
    <property type="entry name" value="NAD(P)-binding Rossmann-like Domain"/>
    <property type="match status" value="1"/>
</dbReference>
<dbReference type="Gene3D" id="3.40.50.10860">
    <property type="entry name" value="Leucine Dehydrogenase, chain A, domain 1"/>
    <property type="match status" value="1"/>
</dbReference>
<protein>
    <submittedName>
        <fullName evidence="2">Quinate 5-dehydrogenase-like protein</fullName>
    </submittedName>
</protein>
<organism evidence="2 3">
    <name type="scientific">Ophiocordyceps sinensis (strain Co18 / CGMCC 3.14243)</name>
    <name type="common">Yarsagumba caterpillar fungus</name>
    <name type="synonym">Hirsutella sinensis</name>
    <dbReference type="NCBI Taxonomy" id="911162"/>
    <lineage>
        <taxon>Eukaryota</taxon>
        <taxon>Fungi</taxon>
        <taxon>Dikarya</taxon>
        <taxon>Ascomycota</taxon>
        <taxon>Pezizomycotina</taxon>
        <taxon>Sordariomycetes</taxon>
        <taxon>Hypocreomycetidae</taxon>
        <taxon>Hypocreales</taxon>
        <taxon>Ophiocordycipitaceae</taxon>
        <taxon>Ophiocordyceps</taxon>
    </lineage>
</organism>
<reference evidence="2 3" key="1">
    <citation type="journal article" date="2013" name="Chin. Sci. Bull.">
        <title>Genome survey uncovers the secrets of sex and lifestyle in caterpillar fungus.</title>
        <authorList>
            <person name="Hu X."/>
            <person name="Zhang Y."/>
            <person name="Xiao G."/>
            <person name="Zheng P."/>
            <person name="Xia Y."/>
            <person name="Zhang X."/>
            <person name="St Leger R.J."/>
            <person name="Liu X."/>
            <person name="Wang C."/>
        </authorList>
    </citation>
    <scope>NUCLEOTIDE SEQUENCE [LARGE SCALE GENOMIC DNA]</scope>
    <source>
        <strain evidence="3">Co18 / CGMCC 3.14243</strain>
        <tissue evidence="2">Fruit-body</tissue>
    </source>
</reference>
<dbReference type="HOGENOM" id="CLU_044063_1_0_1"/>
<dbReference type="InterPro" id="IPR036291">
    <property type="entry name" value="NAD(P)-bd_dom_sf"/>
</dbReference>
<feature type="domain" description="Shikimate dehydrogenase substrate binding N-terminal" evidence="1">
    <location>
        <begin position="20"/>
        <end position="100"/>
    </location>
</feature>
<evidence type="ECO:0000313" key="2">
    <source>
        <dbReference type="EMBL" id="EQL03216.1"/>
    </source>
</evidence>
<dbReference type="PANTHER" id="PTHR21089">
    <property type="entry name" value="SHIKIMATE DEHYDROGENASE"/>
    <property type="match status" value="1"/>
</dbReference>
<dbReference type="SUPFAM" id="SSF51735">
    <property type="entry name" value="NAD(P)-binding Rossmann-fold domains"/>
    <property type="match status" value="1"/>
</dbReference>
<dbReference type="SUPFAM" id="SSF53223">
    <property type="entry name" value="Aminoacid dehydrogenase-like, N-terminal domain"/>
    <property type="match status" value="1"/>
</dbReference>
<name>T5ALD1_OPHSC</name>